<organism evidence="1 2">
    <name type="scientific">Rosa chinensis</name>
    <name type="common">China rose</name>
    <dbReference type="NCBI Taxonomy" id="74649"/>
    <lineage>
        <taxon>Eukaryota</taxon>
        <taxon>Viridiplantae</taxon>
        <taxon>Streptophyta</taxon>
        <taxon>Embryophyta</taxon>
        <taxon>Tracheophyta</taxon>
        <taxon>Spermatophyta</taxon>
        <taxon>Magnoliopsida</taxon>
        <taxon>eudicotyledons</taxon>
        <taxon>Gunneridae</taxon>
        <taxon>Pentapetalae</taxon>
        <taxon>rosids</taxon>
        <taxon>fabids</taxon>
        <taxon>Rosales</taxon>
        <taxon>Rosaceae</taxon>
        <taxon>Rosoideae</taxon>
        <taxon>Rosoideae incertae sedis</taxon>
        <taxon>Rosa</taxon>
    </lineage>
</organism>
<comment type="caution">
    <text evidence="1">The sequence shown here is derived from an EMBL/GenBank/DDBJ whole genome shotgun (WGS) entry which is preliminary data.</text>
</comment>
<sequence>MIGKVGFSLLSDRSSEDGGELRLHRVAEFAASGHLLLTGGAFALWSGGYLGGGALMETASVMRHGFKSGSDVAFSRWLVDGERNESESFGYFMFLPTSF</sequence>
<name>A0A2P6QK25_ROSCH</name>
<accession>A0A2P6QK25</accession>
<proteinExistence type="predicted"/>
<evidence type="ECO:0000313" key="1">
    <source>
        <dbReference type="EMBL" id="PRQ34517.1"/>
    </source>
</evidence>
<gene>
    <name evidence="1" type="ORF">RchiOBHm_Chr5g0069801</name>
</gene>
<dbReference type="AlphaFoldDB" id="A0A2P6QK25"/>
<dbReference type="Gramene" id="PRQ34517">
    <property type="protein sequence ID" value="PRQ34517"/>
    <property type="gene ID" value="RchiOBHm_Chr5g0069801"/>
</dbReference>
<dbReference type="Proteomes" id="UP000238479">
    <property type="component" value="Chromosome 5"/>
</dbReference>
<dbReference type="EMBL" id="PDCK01000043">
    <property type="protein sequence ID" value="PRQ34517.1"/>
    <property type="molecule type" value="Genomic_DNA"/>
</dbReference>
<reference evidence="1 2" key="1">
    <citation type="journal article" date="2018" name="Nat. Genet.">
        <title>The Rosa genome provides new insights in the design of modern roses.</title>
        <authorList>
            <person name="Bendahmane M."/>
        </authorList>
    </citation>
    <scope>NUCLEOTIDE SEQUENCE [LARGE SCALE GENOMIC DNA]</scope>
    <source>
        <strain evidence="2">cv. Old Blush</strain>
    </source>
</reference>
<evidence type="ECO:0000313" key="2">
    <source>
        <dbReference type="Proteomes" id="UP000238479"/>
    </source>
</evidence>
<protein>
    <submittedName>
        <fullName evidence="1">Uncharacterized protein</fullName>
    </submittedName>
</protein>
<keyword evidence="2" id="KW-1185">Reference proteome</keyword>